<dbReference type="InterPro" id="IPR001372">
    <property type="entry name" value="Dynein_light_chain_typ-1/2"/>
</dbReference>
<dbReference type="PANTHER" id="PTHR11886:SF35">
    <property type="entry name" value="DYNEIN LIGHT CHAIN"/>
    <property type="match status" value="1"/>
</dbReference>
<evidence type="ECO:0000256" key="9">
    <source>
        <dbReference type="ARBA" id="ARBA00023242"/>
    </source>
</evidence>
<evidence type="ECO:0000313" key="11">
    <source>
        <dbReference type="EMBL" id="CUG12775.1"/>
    </source>
</evidence>
<keyword evidence="6" id="KW-0509">mRNA transport</keyword>
<keyword evidence="10" id="KW-0505">Motor protein</keyword>
<dbReference type="GO" id="GO:0005634">
    <property type="term" value="C:nucleus"/>
    <property type="evidence" value="ECO:0007669"/>
    <property type="project" value="UniProtKB-SubCell"/>
</dbReference>
<dbReference type="Proteomes" id="UP000051952">
    <property type="component" value="Unassembled WGS sequence"/>
</dbReference>
<dbReference type="GO" id="GO:0045505">
    <property type="term" value="F:dynein intermediate chain binding"/>
    <property type="evidence" value="ECO:0007669"/>
    <property type="project" value="TreeGrafter"/>
</dbReference>
<protein>
    <recommendedName>
        <fullName evidence="10">Dynein light chain</fullName>
    </recommendedName>
</protein>
<keyword evidence="3" id="KW-0813">Transport</keyword>
<evidence type="ECO:0000256" key="10">
    <source>
        <dbReference type="RuleBase" id="RU365010"/>
    </source>
</evidence>
<keyword evidence="7" id="KW-0653">Protein transport</keyword>
<dbReference type="EMBL" id="CYKH01000666">
    <property type="protein sequence ID" value="CUG12775.1"/>
    <property type="molecule type" value="Genomic_DNA"/>
</dbReference>
<reference evidence="12" key="1">
    <citation type="submission" date="2015-09" db="EMBL/GenBank/DDBJ databases">
        <authorList>
            <consortium name="Pathogen Informatics"/>
        </authorList>
    </citation>
    <scope>NUCLEOTIDE SEQUENCE [LARGE SCALE GENOMIC DNA]</scope>
    <source>
        <strain evidence="12">Lake Konstanz</strain>
    </source>
</reference>
<dbReference type="GO" id="GO:0015031">
    <property type="term" value="P:protein transport"/>
    <property type="evidence" value="ECO:0007669"/>
    <property type="project" value="UniProtKB-KW"/>
</dbReference>
<evidence type="ECO:0000256" key="3">
    <source>
        <dbReference type="ARBA" id="ARBA00022448"/>
    </source>
</evidence>
<keyword evidence="12" id="KW-1185">Reference proteome</keyword>
<gene>
    <name evidence="11" type="ORF">BSAL_74760</name>
</gene>
<dbReference type="SUPFAM" id="SSF54648">
    <property type="entry name" value="DLC"/>
    <property type="match status" value="1"/>
</dbReference>
<dbReference type="GO" id="GO:0005874">
    <property type="term" value="C:microtubule"/>
    <property type="evidence" value="ECO:0007669"/>
    <property type="project" value="UniProtKB-KW"/>
</dbReference>
<evidence type="ECO:0000313" key="12">
    <source>
        <dbReference type="Proteomes" id="UP000051952"/>
    </source>
</evidence>
<evidence type="ECO:0000256" key="4">
    <source>
        <dbReference type="ARBA" id="ARBA00022490"/>
    </source>
</evidence>
<keyword evidence="4 10" id="KW-0963">Cytoplasm</keyword>
<dbReference type="VEuPathDB" id="TriTrypDB:BSAL_74760"/>
<proteinExistence type="inferred from homology"/>
<evidence type="ECO:0000256" key="1">
    <source>
        <dbReference type="ARBA" id="ARBA00004123"/>
    </source>
</evidence>
<keyword evidence="8 10" id="KW-0206">Cytoskeleton</keyword>
<dbReference type="Pfam" id="PF01221">
    <property type="entry name" value="Dynein_light"/>
    <property type="match status" value="1"/>
</dbReference>
<evidence type="ECO:0000256" key="2">
    <source>
        <dbReference type="ARBA" id="ARBA00004245"/>
    </source>
</evidence>
<dbReference type="Gene3D" id="3.30.740.10">
    <property type="entry name" value="Protein Inhibitor Of Neuronal Nitric Oxide Synthase"/>
    <property type="match status" value="1"/>
</dbReference>
<comment type="subcellular location">
    <subcellularLocation>
        <location evidence="2 10">Cytoplasm</location>
        <location evidence="2 10">Cytoskeleton</location>
    </subcellularLocation>
    <subcellularLocation>
        <location evidence="1">Nucleus</location>
    </subcellularLocation>
</comment>
<accession>A0A0S4J005</accession>
<organism evidence="11 12">
    <name type="scientific">Bodo saltans</name>
    <name type="common">Flagellated protozoan</name>
    <dbReference type="NCBI Taxonomy" id="75058"/>
    <lineage>
        <taxon>Eukaryota</taxon>
        <taxon>Discoba</taxon>
        <taxon>Euglenozoa</taxon>
        <taxon>Kinetoplastea</taxon>
        <taxon>Metakinetoplastina</taxon>
        <taxon>Eubodonida</taxon>
        <taxon>Bodonidae</taxon>
        <taxon>Bodo</taxon>
    </lineage>
</organism>
<dbReference type="SMART" id="SM01375">
    <property type="entry name" value="Dynein_light"/>
    <property type="match status" value="1"/>
</dbReference>
<keyword evidence="5 10" id="KW-0493">Microtubule</keyword>
<evidence type="ECO:0000256" key="6">
    <source>
        <dbReference type="ARBA" id="ARBA00022816"/>
    </source>
</evidence>
<evidence type="ECO:0000256" key="7">
    <source>
        <dbReference type="ARBA" id="ARBA00022927"/>
    </source>
</evidence>
<dbReference type="GO" id="GO:0005868">
    <property type="term" value="C:cytoplasmic dynein complex"/>
    <property type="evidence" value="ECO:0007669"/>
    <property type="project" value="TreeGrafter"/>
</dbReference>
<comment type="similarity">
    <text evidence="10">Belongs to the dynein light chain family.</text>
</comment>
<dbReference type="PANTHER" id="PTHR11886">
    <property type="entry name" value="DYNEIN LIGHT CHAIN"/>
    <property type="match status" value="1"/>
</dbReference>
<dbReference type="FunFam" id="3.30.740.10:FF:000005">
    <property type="entry name" value="Dynein light chain"/>
    <property type="match status" value="1"/>
</dbReference>
<evidence type="ECO:0000256" key="8">
    <source>
        <dbReference type="ARBA" id="ARBA00023212"/>
    </source>
</evidence>
<dbReference type="AlphaFoldDB" id="A0A0S4J005"/>
<dbReference type="InterPro" id="IPR037177">
    <property type="entry name" value="DLC_sf"/>
</dbReference>
<evidence type="ECO:0000256" key="5">
    <source>
        <dbReference type="ARBA" id="ARBA00022701"/>
    </source>
</evidence>
<keyword evidence="10" id="KW-0243">Dynein</keyword>
<dbReference type="GO" id="GO:0007017">
    <property type="term" value="P:microtubule-based process"/>
    <property type="evidence" value="ECO:0007669"/>
    <property type="project" value="InterPro"/>
</dbReference>
<dbReference type="OrthoDB" id="10033309at2759"/>
<sequence>MAAADLTVVIKESDMTEDMQTDAINVSIQALAKFNIEKHAAAYIKKEFDAKYNPTWVCQLVRNFNHYRVTPNHFFIYFYLGDVAILLYKPQMYTQKIGLTIVEAVETEFRIPQTIPRKHINTSRDKKDSCR</sequence>
<name>A0A0S4J005_BODSA</name>
<dbReference type="GO" id="GO:0051028">
    <property type="term" value="P:mRNA transport"/>
    <property type="evidence" value="ECO:0007669"/>
    <property type="project" value="UniProtKB-KW"/>
</dbReference>
<keyword evidence="9" id="KW-0539">Nucleus</keyword>